<feature type="domain" description="N-acetyltransferase" evidence="3">
    <location>
        <begin position="5"/>
        <end position="152"/>
    </location>
</feature>
<gene>
    <name evidence="4" type="ORF">ACFFGN_23825</name>
</gene>
<dbReference type="EMBL" id="JBHLTC010000030">
    <property type="protein sequence ID" value="MFC0627125.1"/>
    <property type="molecule type" value="Genomic_DNA"/>
</dbReference>
<evidence type="ECO:0000256" key="2">
    <source>
        <dbReference type="ARBA" id="ARBA00023315"/>
    </source>
</evidence>
<reference evidence="4 5" key="1">
    <citation type="submission" date="2024-09" db="EMBL/GenBank/DDBJ databases">
        <authorList>
            <person name="Sun Q."/>
            <person name="Mori K."/>
        </authorList>
    </citation>
    <scope>NUCLEOTIDE SEQUENCE [LARGE SCALE GENOMIC DNA]</scope>
    <source>
        <strain evidence="4 5">CGMCC 1.15906</strain>
    </source>
</reference>
<dbReference type="PROSITE" id="PS51186">
    <property type="entry name" value="GNAT"/>
    <property type="match status" value="1"/>
</dbReference>
<evidence type="ECO:0000259" key="3">
    <source>
        <dbReference type="PROSITE" id="PS51186"/>
    </source>
</evidence>
<evidence type="ECO:0000256" key="1">
    <source>
        <dbReference type="ARBA" id="ARBA00022679"/>
    </source>
</evidence>
<name>A0ABV6QR74_9ACTN</name>
<dbReference type="Pfam" id="PF00583">
    <property type="entry name" value="Acetyltransf_1"/>
    <property type="match status" value="1"/>
</dbReference>
<keyword evidence="2 4" id="KW-0012">Acyltransferase</keyword>
<dbReference type="CDD" id="cd04301">
    <property type="entry name" value="NAT_SF"/>
    <property type="match status" value="1"/>
</dbReference>
<dbReference type="InterPro" id="IPR000182">
    <property type="entry name" value="GNAT_dom"/>
</dbReference>
<dbReference type="Proteomes" id="UP001589890">
    <property type="component" value="Unassembled WGS sequence"/>
</dbReference>
<dbReference type="Gene3D" id="3.40.630.30">
    <property type="match status" value="1"/>
</dbReference>
<dbReference type="RefSeq" id="WP_380051444.1">
    <property type="nucleotide sequence ID" value="NZ_JBHLTC010000030.1"/>
</dbReference>
<accession>A0ABV6QR74</accession>
<keyword evidence="1 4" id="KW-0808">Transferase</keyword>
<dbReference type="InterPro" id="IPR016181">
    <property type="entry name" value="Acyl_CoA_acyltransferase"/>
</dbReference>
<keyword evidence="5" id="KW-1185">Reference proteome</keyword>
<dbReference type="PANTHER" id="PTHR43877:SF1">
    <property type="entry name" value="ACETYLTRANSFERASE"/>
    <property type="match status" value="1"/>
</dbReference>
<protein>
    <submittedName>
        <fullName evidence="4">GNAT family N-acetyltransferase</fullName>
        <ecNumber evidence="4">2.3.-.-</ecNumber>
    </submittedName>
</protein>
<dbReference type="SUPFAM" id="SSF55729">
    <property type="entry name" value="Acyl-CoA N-acyltransferases (Nat)"/>
    <property type="match status" value="1"/>
</dbReference>
<dbReference type="GO" id="GO:0016746">
    <property type="term" value="F:acyltransferase activity"/>
    <property type="evidence" value="ECO:0007669"/>
    <property type="project" value="UniProtKB-KW"/>
</dbReference>
<evidence type="ECO:0000313" key="4">
    <source>
        <dbReference type="EMBL" id="MFC0627125.1"/>
    </source>
</evidence>
<organism evidence="4 5">
    <name type="scientific">Kribbella deserti</name>
    <dbReference type="NCBI Taxonomy" id="1926257"/>
    <lineage>
        <taxon>Bacteria</taxon>
        <taxon>Bacillati</taxon>
        <taxon>Actinomycetota</taxon>
        <taxon>Actinomycetes</taxon>
        <taxon>Propionibacteriales</taxon>
        <taxon>Kribbellaceae</taxon>
        <taxon>Kribbella</taxon>
    </lineage>
</organism>
<comment type="caution">
    <text evidence="4">The sequence shown here is derived from an EMBL/GenBank/DDBJ whole genome shotgun (WGS) entry which is preliminary data.</text>
</comment>
<proteinExistence type="predicted"/>
<evidence type="ECO:0000313" key="5">
    <source>
        <dbReference type="Proteomes" id="UP001589890"/>
    </source>
</evidence>
<dbReference type="PANTHER" id="PTHR43877">
    <property type="entry name" value="AMINOALKYLPHOSPHONATE N-ACETYLTRANSFERASE-RELATED-RELATED"/>
    <property type="match status" value="1"/>
</dbReference>
<dbReference type="InterPro" id="IPR050832">
    <property type="entry name" value="Bact_Acetyltransf"/>
</dbReference>
<sequence length="169" mass="17956">MFNSWHTRVETAADIAAIRAVNLQAFGRAYEPDIVDALRADSSAWWPGLSIIATTEAGEAVGHVLLSRCRIGVTPALILGPCAVLPAYQGQGVGGAVIRTALAAARRQGHRFVVLLGHADYYPRFGFEPAEPFGISFPNVESGPHLMALALGTDRLPAGVIDLPASWNI</sequence>
<dbReference type="EC" id="2.3.-.-" evidence="4"/>